<proteinExistence type="predicted"/>
<protein>
    <submittedName>
        <fullName evidence="1">Uncharacterized protein</fullName>
    </submittedName>
</protein>
<dbReference type="Proteomes" id="UP001229346">
    <property type="component" value="Unassembled WGS sequence"/>
</dbReference>
<name>A0ABT9TX83_PAEHA</name>
<evidence type="ECO:0000313" key="2">
    <source>
        <dbReference type="Proteomes" id="UP001229346"/>
    </source>
</evidence>
<gene>
    <name evidence="1" type="ORF">J2T15_001411</name>
</gene>
<organism evidence="1 2">
    <name type="scientific">Paenibacillus harenae</name>
    <dbReference type="NCBI Taxonomy" id="306543"/>
    <lineage>
        <taxon>Bacteria</taxon>
        <taxon>Bacillati</taxon>
        <taxon>Bacillota</taxon>
        <taxon>Bacilli</taxon>
        <taxon>Bacillales</taxon>
        <taxon>Paenibacillaceae</taxon>
        <taxon>Paenibacillus</taxon>
    </lineage>
</organism>
<dbReference type="EMBL" id="JAUSSU010000003">
    <property type="protein sequence ID" value="MDQ0111976.1"/>
    <property type="molecule type" value="Genomic_DNA"/>
</dbReference>
<evidence type="ECO:0000313" key="1">
    <source>
        <dbReference type="EMBL" id="MDQ0111976.1"/>
    </source>
</evidence>
<comment type="caution">
    <text evidence="1">The sequence shown here is derived from an EMBL/GenBank/DDBJ whole genome shotgun (WGS) entry which is preliminary data.</text>
</comment>
<reference evidence="1 2" key="1">
    <citation type="submission" date="2023-07" db="EMBL/GenBank/DDBJ databases">
        <title>Sorghum-associated microbial communities from plants grown in Nebraska, USA.</title>
        <authorList>
            <person name="Schachtman D."/>
        </authorList>
    </citation>
    <scope>NUCLEOTIDE SEQUENCE [LARGE SCALE GENOMIC DNA]</scope>
    <source>
        <strain evidence="1 2">CC482</strain>
    </source>
</reference>
<keyword evidence="2" id="KW-1185">Reference proteome</keyword>
<accession>A0ABT9TX83</accession>
<sequence>MTFKDNTFHSLVLTELHLAENDTLIKGETNVNKQKKFQKNIGQR</sequence>